<evidence type="ECO:0000313" key="2">
    <source>
        <dbReference type="Proteomes" id="UP001220962"/>
    </source>
</evidence>
<dbReference type="EMBL" id="CP118102">
    <property type="protein sequence ID" value="WDH85424.1"/>
    <property type="molecule type" value="Genomic_DNA"/>
</dbReference>
<organism evidence="1 2">
    <name type="scientific">Paenibacillus urinalis</name>
    <dbReference type="NCBI Taxonomy" id="521520"/>
    <lineage>
        <taxon>Bacteria</taxon>
        <taxon>Bacillati</taxon>
        <taxon>Bacillota</taxon>
        <taxon>Bacilli</taxon>
        <taxon>Bacillales</taxon>
        <taxon>Paenibacillaceae</taxon>
        <taxon>Paenibacillus</taxon>
    </lineage>
</organism>
<accession>A0AAX3N9P1</accession>
<protein>
    <submittedName>
        <fullName evidence="1">Uncharacterized protein</fullName>
    </submittedName>
</protein>
<dbReference type="RefSeq" id="WP_274360054.1">
    <property type="nucleotide sequence ID" value="NZ_CP118102.1"/>
</dbReference>
<gene>
    <name evidence="1" type="ORF">PUW23_25645</name>
</gene>
<dbReference type="Proteomes" id="UP001220962">
    <property type="component" value="Plasmid unnamed1"/>
</dbReference>
<evidence type="ECO:0000313" key="1">
    <source>
        <dbReference type="EMBL" id="WDH85424.1"/>
    </source>
</evidence>
<reference evidence="1" key="1">
    <citation type="submission" date="2023-02" db="EMBL/GenBank/DDBJ databases">
        <title>Pathogen: clinical or host-associated sample.</title>
        <authorList>
            <person name="Hergert J."/>
            <person name="Casey R."/>
            <person name="Wagner J."/>
            <person name="Young E.L."/>
            <person name="Oakeson K.F."/>
        </authorList>
    </citation>
    <scope>NUCLEOTIDE SEQUENCE</scope>
    <source>
        <strain evidence="1">2022CK-00830</strain>
        <plasmid evidence="1">unnamed1</plasmid>
    </source>
</reference>
<proteinExistence type="predicted"/>
<geneLocation type="plasmid" evidence="1 2">
    <name>unnamed1</name>
</geneLocation>
<name>A0AAX3N9P1_9BACL</name>
<keyword evidence="1" id="KW-0614">Plasmid</keyword>
<sequence>MEIRIGGDWNMQNGRVIPFTKEPKRVRFLTQQEITRANQTKREDVLRKLDEKDNNVKYNEKKH</sequence>
<dbReference type="AlphaFoldDB" id="A0AAX3N9P1"/>